<proteinExistence type="predicted"/>
<protein>
    <submittedName>
        <fullName evidence="1">Uncharacterized protein</fullName>
    </submittedName>
</protein>
<organism evidence="1 2">
    <name type="scientific">Ensete ventricosum</name>
    <name type="common">Abyssinian banana</name>
    <name type="synonym">Musa ensete</name>
    <dbReference type="NCBI Taxonomy" id="4639"/>
    <lineage>
        <taxon>Eukaryota</taxon>
        <taxon>Viridiplantae</taxon>
        <taxon>Streptophyta</taxon>
        <taxon>Embryophyta</taxon>
        <taxon>Tracheophyta</taxon>
        <taxon>Spermatophyta</taxon>
        <taxon>Magnoliopsida</taxon>
        <taxon>Liliopsida</taxon>
        <taxon>Zingiberales</taxon>
        <taxon>Musaceae</taxon>
        <taxon>Ensete</taxon>
    </lineage>
</organism>
<gene>
    <name evidence="1" type="ORF">OPV22_021684</name>
</gene>
<dbReference type="EMBL" id="JAQQAF010000006">
    <property type="protein sequence ID" value="KAJ8477957.1"/>
    <property type="molecule type" value="Genomic_DNA"/>
</dbReference>
<evidence type="ECO:0000313" key="2">
    <source>
        <dbReference type="Proteomes" id="UP001222027"/>
    </source>
</evidence>
<dbReference type="AlphaFoldDB" id="A0AAV8QHN8"/>
<accession>A0AAV8QHN8</accession>
<sequence>MVGDETISVLPASPPPLVTADTKGVTPHLLVCFPTGVKCRDLDSLLKWMPGVCSNRRRLLLARGTMSAVRCIRVEAPLTAPILPTSNESSPRTQKDIEFLLTTSQSSRACTLLNLFPDKVGVDEPRESDFERNFYNLEQHVHGYASTLSNILLQ</sequence>
<dbReference type="Proteomes" id="UP001222027">
    <property type="component" value="Unassembled WGS sequence"/>
</dbReference>
<comment type="caution">
    <text evidence="1">The sequence shown here is derived from an EMBL/GenBank/DDBJ whole genome shotgun (WGS) entry which is preliminary data.</text>
</comment>
<keyword evidence="2" id="KW-1185">Reference proteome</keyword>
<name>A0AAV8QHN8_ENSVE</name>
<evidence type="ECO:0000313" key="1">
    <source>
        <dbReference type="EMBL" id="KAJ8477957.1"/>
    </source>
</evidence>
<reference evidence="1 2" key="1">
    <citation type="submission" date="2022-12" db="EMBL/GenBank/DDBJ databases">
        <title>Chromosome-scale assembly of the Ensete ventricosum genome.</title>
        <authorList>
            <person name="Dussert Y."/>
            <person name="Stocks J."/>
            <person name="Wendawek A."/>
            <person name="Woldeyes F."/>
            <person name="Nichols R.A."/>
            <person name="Borrell J.S."/>
        </authorList>
    </citation>
    <scope>NUCLEOTIDE SEQUENCE [LARGE SCALE GENOMIC DNA]</scope>
    <source>
        <strain evidence="2">cv. Maze</strain>
        <tissue evidence="1">Seeds</tissue>
    </source>
</reference>